<proteinExistence type="inferred from homology"/>
<dbReference type="AlphaFoldDB" id="A0AA41SLE2"/>
<evidence type="ECO:0000256" key="9">
    <source>
        <dbReference type="SAM" id="Phobius"/>
    </source>
</evidence>
<accession>A0AA41SLE2</accession>
<keyword evidence="12" id="KW-1185">Reference proteome</keyword>
<keyword evidence="8" id="KW-0012">Acyltransferase</keyword>
<comment type="caution">
    <text evidence="11">The sequence shown here is derived from an EMBL/GenBank/DDBJ whole genome shotgun (WGS) entry which is preliminary data.</text>
</comment>
<feature type="transmembrane region" description="Helical" evidence="9">
    <location>
        <begin position="97"/>
        <end position="115"/>
    </location>
</feature>
<evidence type="ECO:0000256" key="8">
    <source>
        <dbReference type="ARBA" id="ARBA00023315"/>
    </source>
</evidence>
<evidence type="ECO:0000256" key="7">
    <source>
        <dbReference type="ARBA" id="ARBA00023136"/>
    </source>
</evidence>
<evidence type="ECO:0000256" key="5">
    <source>
        <dbReference type="ARBA" id="ARBA00022692"/>
    </source>
</evidence>
<dbReference type="EMBL" id="JAJJMA010189967">
    <property type="protein sequence ID" value="MCL7038386.1"/>
    <property type="molecule type" value="Genomic_DNA"/>
</dbReference>
<name>A0AA41SLE2_PAPNU</name>
<reference evidence="11" key="1">
    <citation type="submission" date="2022-03" db="EMBL/GenBank/DDBJ databases">
        <title>A functionally conserved STORR gene fusion in Papaver species that diverged 16.8 million years ago.</title>
        <authorList>
            <person name="Catania T."/>
        </authorList>
    </citation>
    <scope>NUCLEOTIDE SEQUENCE</scope>
    <source>
        <strain evidence="11">S-191538</strain>
    </source>
</reference>
<dbReference type="GO" id="GO:0006629">
    <property type="term" value="P:lipid metabolic process"/>
    <property type="evidence" value="ECO:0007669"/>
    <property type="project" value="InterPro"/>
</dbReference>
<feature type="transmembrane region" description="Helical" evidence="9">
    <location>
        <begin position="43"/>
        <end position="61"/>
    </location>
</feature>
<feature type="domain" description="Wax synthase" evidence="10">
    <location>
        <begin position="5"/>
        <end position="76"/>
    </location>
</feature>
<evidence type="ECO:0000256" key="3">
    <source>
        <dbReference type="ARBA" id="ARBA00007282"/>
    </source>
</evidence>
<dbReference type="Pfam" id="PF13813">
    <property type="entry name" value="MBOAT_2"/>
    <property type="match status" value="1"/>
</dbReference>
<evidence type="ECO:0000313" key="11">
    <source>
        <dbReference type="EMBL" id="MCL7038386.1"/>
    </source>
</evidence>
<dbReference type="InterPro" id="IPR032805">
    <property type="entry name" value="Wax_synthase_dom"/>
</dbReference>
<dbReference type="GO" id="GO:0008374">
    <property type="term" value="F:O-acyltransferase activity"/>
    <property type="evidence" value="ECO:0007669"/>
    <property type="project" value="InterPro"/>
</dbReference>
<dbReference type="Proteomes" id="UP001177140">
    <property type="component" value="Unassembled WGS sequence"/>
</dbReference>
<dbReference type="GO" id="GO:0016020">
    <property type="term" value="C:membrane"/>
    <property type="evidence" value="ECO:0007669"/>
    <property type="project" value="UniProtKB-SubCell"/>
</dbReference>
<evidence type="ECO:0000256" key="2">
    <source>
        <dbReference type="ARBA" id="ARBA00005179"/>
    </source>
</evidence>
<keyword evidence="6 9" id="KW-1133">Transmembrane helix</keyword>
<evidence type="ECO:0000256" key="4">
    <source>
        <dbReference type="ARBA" id="ARBA00022679"/>
    </source>
</evidence>
<sequence>MTLTFSTSLQDFWARRWNLLMTNILRLTVYEPIKKWGHLKAQFAAFVVSGLMHEIILFYLGGRVNPPTWEITCFFCSARKLVKGSRWSRPPMVSTPLTVGFLTVTSSWLLFPPLIRGGFDVKSRREIVAVIDYVKDISKQIWVLQSY</sequence>
<keyword evidence="4" id="KW-0808">Transferase</keyword>
<dbReference type="InterPro" id="IPR044851">
    <property type="entry name" value="Wax_synthase"/>
</dbReference>
<comment type="subcellular location">
    <subcellularLocation>
        <location evidence="1">Membrane</location>
        <topology evidence="1">Multi-pass membrane protein</topology>
    </subcellularLocation>
</comment>
<comment type="pathway">
    <text evidence="2">Secondary metabolite biosynthesis.</text>
</comment>
<organism evidence="11 12">
    <name type="scientific">Papaver nudicaule</name>
    <name type="common">Iceland poppy</name>
    <dbReference type="NCBI Taxonomy" id="74823"/>
    <lineage>
        <taxon>Eukaryota</taxon>
        <taxon>Viridiplantae</taxon>
        <taxon>Streptophyta</taxon>
        <taxon>Embryophyta</taxon>
        <taxon>Tracheophyta</taxon>
        <taxon>Spermatophyta</taxon>
        <taxon>Magnoliopsida</taxon>
        <taxon>Ranunculales</taxon>
        <taxon>Papaveraceae</taxon>
        <taxon>Papaveroideae</taxon>
        <taxon>Papaver</taxon>
    </lineage>
</organism>
<evidence type="ECO:0000256" key="1">
    <source>
        <dbReference type="ARBA" id="ARBA00004141"/>
    </source>
</evidence>
<gene>
    <name evidence="11" type="ORF">MKW94_003041</name>
</gene>
<evidence type="ECO:0000313" key="12">
    <source>
        <dbReference type="Proteomes" id="UP001177140"/>
    </source>
</evidence>
<dbReference type="PANTHER" id="PTHR31595">
    <property type="entry name" value="LONG-CHAIN-ALCOHOL O-FATTY-ACYLTRANSFERASE 3-RELATED"/>
    <property type="match status" value="1"/>
</dbReference>
<comment type="similarity">
    <text evidence="3">Belongs to the wax synthase family.</text>
</comment>
<evidence type="ECO:0000256" key="6">
    <source>
        <dbReference type="ARBA" id="ARBA00022989"/>
    </source>
</evidence>
<dbReference type="PANTHER" id="PTHR31595:SF57">
    <property type="entry name" value="OS04G0481900 PROTEIN"/>
    <property type="match status" value="1"/>
</dbReference>
<protein>
    <recommendedName>
        <fullName evidence="10">Wax synthase domain-containing protein</fullName>
    </recommendedName>
</protein>
<evidence type="ECO:0000259" key="10">
    <source>
        <dbReference type="Pfam" id="PF13813"/>
    </source>
</evidence>
<keyword evidence="5 9" id="KW-0812">Transmembrane</keyword>
<keyword evidence="7 9" id="KW-0472">Membrane</keyword>